<evidence type="ECO:0000256" key="1">
    <source>
        <dbReference type="ARBA" id="ARBA00022614"/>
    </source>
</evidence>
<dbReference type="EMBL" id="GDID01007103">
    <property type="protein sequence ID" value="JAP89503.1"/>
    <property type="molecule type" value="Transcribed_RNA"/>
</dbReference>
<dbReference type="PROSITE" id="PS51450">
    <property type="entry name" value="LRR"/>
    <property type="match status" value="2"/>
</dbReference>
<proteinExistence type="predicted"/>
<name>A0A146JXT2_9EUKA</name>
<dbReference type="Gene3D" id="3.80.10.10">
    <property type="entry name" value="Ribonuclease Inhibitor"/>
    <property type="match status" value="1"/>
</dbReference>
<evidence type="ECO:0008006" key="4">
    <source>
        <dbReference type="Google" id="ProtNLM"/>
    </source>
</evidence>
<feature type="non-terminal residue" evidence="3">
    <location>
        <position position="1"/>
    </location>
</feature>
<evidence type="ECO:0000256" key="2">
    <source>
        <dbReference type="ARBA" id="ARBA00022737"/>
    </source>
</evidence>
<sequence length="427" mass="48615">ISDKAEIIIARFIRNLKTLKCPNLRYLRCDICSRDELAFVLSLATLTTLKLTTSSMLTVDADKLNQLNLQVLSLHGFGVLNEIKTANLKQFHLIFMPSQNTSQENDCFTQVLSSQNPKLNLKLYRNQEMADLQLNDHKIDPVQLKALQNLKYLILMQPQLKSCNFPDLVSLSIGSCEQEITRLPSSLKQLCLVNCQVNAKLETLSQLTHLILHNCQLKGISFTQLKKLKNLDLSKNWIVDISQIAEFKELKVLDLSDNPLIKDFSALQDLKLDYLGLSFTCIKSTLGFQSKVIAASGCLLNAHSKNTLSAKAKIQKLNLMLPQNAKRVLRKIKLNFAFGEEFQATDQKFRSFQQSVKFNEEKEDKTDKEHLYKLLQNKYPAIKKKTLEIQDKKELQGKKQIDMVAGLKSMEMTMIKYGESRDVSGVQ</sequence>
<dbReference type="InterPro" id="IPR001611">
    <property type="entry name" value="Leu-rich_rpt"/>
</dbReference>
<dbReference type="AlphaFoldDB" id="A0A146JXT2"/>
<dbReference type="Pfam" id="PF12799">
    <property type="entry name" value="LRR_4"/>
    <property type="match status" value="1"/>
</dbReference>
<accession>A0A146JXT2</accession>
<dbReference type="InterPro" id="IPR032675">
    <property type="entry name" value="LRR_dom_sf"/>
</dbReference>
<keyword evidence="1" id="KW-0433">Leucine-rich repeat</keyword>
<dbReference type="InterPro" id="IPR025875">
    <property type="entry name" value="Leu-rich_rpt_4"/>
</dbReference>
<evidence type="ECO:0000313" key="3">
    <source>
        <dbReference type="EMBL" id="JAP89503.1"/>
    </source>
</evidence>
<reference evidence="3" key="1">
    <citation type="submission" date="2015-07" db="EMBL/GenBank/DDBJ databases">
        <title>Adaptation to a free-living lifestyle via gene acquisitions in the diplomonad Trepomonas sp. PC1.</title>
        <authorList>
            <person name="Xu F."/>
            <person name="Jerlstrom-Hultqvist J."/>
            <person name="Kolisko M."/>
            <person name="Simpson A.G.B."/>
            <person name="Roger A.J."/>
            <person name="Svard S.G."/>
            <person name="Andersson J.O."/>
        </authorList>
    </citation>
    <scope>NUCLEOTIDE SEQUENCE</scope>
    <source>
        <strain evidence="3">PC1</strain>
    </source>
</reference>
<gene>
    <name evidence="3" type="ORF">TPC1_31002</name>
</gene>
<keyword evidence="2" id="KW-0677">Repeat</keyword>
<dbReference type="SUPFAM" id="SSF52058">
    <property type="entry name" value="L domain-like"/>
    <property type="match status" value="1"/>
</dbReference>
<protein>
    <recommendedName>
        <fullName evidence="4">Leucine rich repeats-containing protein</fullName>
    </recommendedName>
</protein>
<organism evidence="3">
    <name type="scientific">Trepomonas sp. PC1</name>
    <dbReference type="NCBI Taxonomy" id="1076344"/>
    <lineage>
        <taxon>Eukaryota</taxon>
        <taxon>Metamonada</taxon>
        <taxon>Diplomonadida</taxon>
        <taxon>Hexamitidae</taxon>
        <taxon>Hexamitinae</taxon>
        <taxon>Trepomonas</taxon>
    </lineage>
</organism>